<feature type="non-terminal residue" evidence="1">
    <location>
        <position position="124"/>
    </location>
</feature>
<gene>
    <name evidence="1" type="ORF">P5673_006768</name>
</gene>
<proteinExistence type="predicted"/>
<keyword evidence="2" id="KW-1185">Reference proteome</keyword>
<evidence type="ECO:0000313" key="1">
    <source>
        <dbReference type="EMBL" id="KAK2568757.1"/>
    </source>
</evidence>
<name>A0AAD9VC93_ACRCE</name>
<dbReference type="AlphaFoldDB" id="A0AAD9VC93"/>
<evidence type="ECO:0000313" key="2">
    <source>
        <dbReference type="Proteomes" id="UP001249851"/>
    </source>
</evidence>
<reference evidence="1" key="2">
    <citation type="journal article" date="2023" name="Science">
        <title>Genomic signatures of disease resistance in endangered staghorn corals.</title>
        <authorList>
            <person name="Vollmer S.V."/>
            <person name="Selwyn J.D."/>
            <person name="Despard B.A."/>
            <person name="Roesel C.L."/>
        </authorList>
    </citation>
    <scope>NUCLEOTIDE SEQUENCE</scope>
    <source>
        <strain evidence="1">K2</strain>
    </source>
</reference>
<reference evidence="1" key="1">
    <citation type="journal article" date="2023" name="G3 (Bethesda)">
        <title>Whole genome assembly and annotation of the endangered Caribbean coral Acropora cervicornis.</title>
        <authorList>
            <person name="Selwyn J.D."/>
            <person name="Vollmer S.V."/>
        </authorList>
    </citation>
    <scope>NUCLEOTIDE SEQUENCE</scope>
    <source>
        <strain evidence="1">K2</strain>
    </source>
</reference>
<accession>A0AAD9VC93</accession>
<sequence length="124" mass="13950">MTNYCAISFVMRQPRSADCSNKERRRSISVLLYLLLLFVIIPSNNGVFSFASFSEASTAVVFIAKLVHLIMETPIELQYKKAVNIFGLHLTNLVMVGASNEKEMEKVNFKLIEKPVCVMQKSAS</sequence>
<dbReference type="EMBL" id="JARQWQ010000011">
    <property type="protein sequence ID" value="KAK2568757.1"/>
    <property type="molecule type" value="Genomic_DNA"/>
</dbReference>
<dbReference type="Proteomes" id="UP001249851">
    <property type="component" value="Unassembled WGS sequence"/>
</dbReference>
<comment type="caution">
    <text evidence="1">The sequence shown here is derived from an EMBL/GenBank/DDBJ whole genome shotgun (WGS) entry which is preliminary data.</text>
</comment>
<organism evidence="1 2">
    <name type="scientific">Acropora cervicornis</name>
    <name type="common">Staghorn coral</name>
    <dbReference type="NCBI Taxonomy" id="6130"/>
    <lineage>
        <taxon>Eukaryota</taxon>
        <taxon>Metazoa</taxon>
        <taxon>Cnidaria</taxon>
        <taxon>Anthozoa</taxon>
        <taxon>Hexacorallia</taxon>
        <taxon>Scleractinia</taxon>
        <taxon>Astrocoeniina</taxon>
        <taxon>Acroporidae</taxon>
        <taxon>Acropora</taxon>
    </lineage>
</organism>
<protein>
    <submittedName>
        <fullName evidence="1">Uncharacterized protein</fullName>
    </submittedName>
</protein>